<keyword evidence="2" id="KW-1185">Reference proteome</keyword>
<dbReference type="InterPro" id="IPR024520">
    <property type="entry name" value="DUF3558"/>
</dbReference>
<organism evidence="1 2">
    <name type="scientific">Nocardia higoensis</name>
    <dbReference type="NCBI Taxonomy" id="228599"/>
    <lineage>
        <taxon>Bacteria</taxon>
        <taxon>Bacillati</taxon>
        <taxon>Actinomycetota</taxon>
        <taxon>Actinomycetes</taxon>
        <taxon>Mycobacteriales</taxon>
        <taxon>Nocardiaceae</taxon>
        <taxon>Nocardia</taxon>
    </lineage>
</organism>
<evidence type="ECO:0000313" key="2">
    <source>
        <dbReference type="Proteomes" id="UP000707731"/>
    </source>
</evidence>
<dbReference type="Proteomes" id="UP000707731">
    <property type="component" value="Unassembled WGS sequence"/>
</dbReference>
<sequence length="183" mass="19641">MVASLGIILTVISGACADPSNLGRGSGVEPSFLRAPFNLCDDVTADFYAKYGFDYPPRPSRAAFVVGPNKGSGCSFNADRLYSLTVAMTDDPVGLGVASEYNKLVYENYVIGDMPAEIARAQSKSSARGSYIGSASCEINVELPDRMVTFYFSNSGFLQDAPEPCDKLTEIATDVVMMIQSKR</sequence>
<name>A0ABS0DA90_9NOCA</name>
<dbReference type="Pfam" id="PF12079">
    <property type="entry name" value="DUF3558"/>
    <property type="match status" value="1"/>
</dbReference>
<dbReference type="RefSeq" id="WP_195000533.1">
    <property type="nucleotide sequence ID" value="NZ_JADLQN010000001.1"/>
</dbReference>
<proteinExistence type="predicted"/>
<reference evidence="1 2" key="1">
    <citation type="submission" date="2020-10" db="EMBL/GenBank/DDBJ databases">
        <title>Identification of Nocardia species via Next-generation sequencing and recognition of intraspecies genetic diversity.</title>
        <authorList>
            <person name="Li P."/>
            <person name="Li P."/>
            <person name="Lu B."/>
        </authorList>
    </citation>
    <scope>NUCLEOTIDE SEQUENCE [LARGE SCALE GENOMIC DNA]</scope>
    <source>
        <strain evidence="1 2">BJ06-0143</strain>
    </source>
</reference>
<evidence type="ECO:0000313" key="1">
    <source>
        <dbReference type="EMBL" id="MBF6353653.1"/>
    </source>
</evidence>
<protein>
    <submittedName>
        <fullName evidence="1">DUF3558 domain-containing protein</fullName>
    </submittedName>
</protein>
<accession>A0ABS0DA90</accession>
<comment type="caution">
    <text evidence="1">The sequence shown here is derived from an EMBL/GenBank/DDBJ whole genome shotgun (WGS) entry which is preliminary data.</text>
</comment>
<dbReference type="EMBL" id="JADLQN010000001">
    <property type="protein sequence ID" value="MBF6353653.1"/>
    <property type="molecule type" value="Genomic_DNA"/>
</dbReference>
<gene>
    <name evidence="1" type="ORF">IU449_03660</name>
</gene>